<dbReference type="GO" id="GO:0046872">
    <property type="term" value="F:metal ion binding"/>
    <property type="evidence" value="ECO:0007669"/>
    <property type="project" value="InterPro"/>
</dbReference>
<evidence type="ECO:0000256" key="1">
    <source>
        <dbReference type="ARBA" id="ARBA00000813"/>
    </source>
</evidence>
<gene>
    <name evidence="11" type="primary">BQ5605_C030g10843</name>
    <name evidence="11" type="ORF">BQ5605_C030G10843</name>
</gene>
<feature type="domain" description="Alcohol dehydrogenase iron-type/glycerol dehydrogenase GldA" evidence="9">
    <location>
        <begin position="139"/>
        <end position="311"/>
    </location>
</feature>
<reference evidence="11 12" key="1">
    <citation type="submission" date="2016-11" db="EMBL/GenBank/DDBJ databases">
        <authorList>
            <person name="Jaros S."/>
            <person name="Januszkiewicz K."/>
            <person name="Wedrychowicz H."/>
        </authorList>
    </citation>
    <scope>NUCLEOTIDE SEQUENCE [LARGE SCALE GENOMIC DNA]</scope>
</reference>
<evidence type="ECO:0000256" key="4">
    <source>
        <dbReference type="ARBA" id="ARBA00013182"/>
    </source>
</evidence>
<comment type="subcellular location">
    <subcellularLocation>
        <location evidence="2">Mitochondrion</location>
    </subcellularLocation>
</comment>
<feature type="domain" description="Fe-containing alcohol dehydrogenase-like C-terminal" evidence="10">
    <location>
        <begin position="361"/>
        <end position="532"/>
    </location>
</feature>
<dbReference type="FunFam" id="3.40.50.1970:FF:000009">
    <property type="entry name" value="Fe-containing alcohol dehydrogenase"/>
    <property type="match status" value="1"/>
</dbReference>
<evidence type="ECO:0000256" key="8">
    <source>
        <dbReference type="ARBA" id="ARBA00049496"/>
    </source>
</evidence>
<evidence type="ECO:0000256" key="2">
    <source>
        <dbReference type="ARBA" id="ARBA00004173"/>
    </source>
</evidence>
<evidence type="ECO:0000259" key="10">
    <source>
        <dbReference type="Pfam" id="PF25137"/>
    </source>
</evidence>
<dbReference type="GO" id="GO:0004022">
    <property type="term" value="F:alcohol dehydrogenase (NAD+) activity"/>
    <property type="evidence" value="ECO:0007669"/>
    <property type="project" value="InterPro"/>
</dbReference>
<dbReference type="InterPro" id="IPR042157">
    <property type="entry name" value="HOT"/>
</dbReference>
<accession>A0A2X0NAX6</accession>
<evidence type="ECO:0000256" key="6">
    <source>
        <dbReference type="ARBA" id="ARBA00023002"/>
    </source>
</evidence>
<keyword evidence="7" id="KW-0496">Mitochondrion</keyword>
<dbReference type="CDD" id="cd08190">
    <property type="entry name" value="HOT"/>
    <property type="match status" value="1"/>
</dbReference>
<evidence type="ECO:0000259" key="9">
    <source>
        <dbReference type="Pfam" id="PF00465"/>
    </source>
</evidence>
<dbReference type="Proteomes" id="UP000249464">
    <property type="component" value="Unassembled WGS sequence"/>
</dbReference>
<comment type="similarity">
    <text evidence="3">Belongs to the iron-containing alcohol dehydrogenase family. Hydroxyacid-oxoacid transhydrogenase subfamily.</text>
</comment>
<comment type="catalytic activity">
    <reaction evidence="8">
        <text>4-hydroxybutanoate + 2-oxoglutarate = (R)-2-hydroxyglutarate + succinate semialdehyde</text>
        <dbReference type="Rhea" id="RHEA:24734"/>
        <dbReference type="ChEBI" id="CHEBI:15801"/>
        <dbReference type="ChEBI" id="CHEBI:16724"/>
        <dbReference type="ChEBI" id="CHEBI:16810"/>
        <dbReference type="ChEBI" id="CHEBI:57706"/>
        <dbReference type="EC" id="1.1.99.24"/>
    </reaction>
</comment>
<dbReference type="GO" id="GO:0005739">
    <property type="term" value="C:mitochondrion"/>
    <property type="evidence" value="ECO:0007669"/>
    <property type="project" value="UniProtKB-SubCell"/>
</dbReference>
<keyword evidence="5" id="KW-0809">Transit peptide</keyword>
<dbReference type="AlphaFoldDB" id="A0A2X0NAX6"/>
<dbReference type="Pfam" id="PF00465">
    <property type="entry name" value="Fe-ADH"/>
    <property type="match status" value="1"/>
</dbReference>
<dbReference type="PANTHER" id="PTHR11496">
    <property type="entry name" value="ALCOHOL DEHYDROGENASE"/>
    <property type="match status" value="1"/>
</dbReference>
<dbReference type="InterPro" id="IPR056798">
    <property type="entry name" value="ADH_Fe_C"/>
</dbReference>
<sequence length="564" mass="61017">MTSPDAALSPFLSFPTRSFNNTSHNTKRLPNSDASTARCLAPSRAGQSSLPTLLLTSRNDLNAHNEPLSTHPCFCFRQSLLQRTHKTHCGCSICSTAKNSTLDILNASKAIQSGGQARTYATPVDAPQTEYAFEVAASNLRFGEGVTREVGMDFANQKARKVGVFTDATVSKLLPMKMAIESLEAANVPYEVYDKIRVEPNQTSWQAAIDFAKHHDFSHFLAVGGGSVIDTCKVANLFVCHPEAELLDFVNAPVGKGKPINKTLRPLIAVPTTAGTGSETTGTAIFDYSPLSAKTGIANRALRPLLGIVDPLNTDSCPRAVHISSGLDVLFHALESWTAISYLDRLPRPSNPLLRPAYQGRNPVSDVFSEWALRQTVKYLPRVAADGSDKEAKSSMLLASTFAGIGFGNAGVHLCHGISYPISGLNYSKGRYQHPGYEVDHPIVPHGISVALTGPAVFNFTAPSAPDRHRQAAEIFNEFQPDGIDIKRIKDEDVGMLLHDRIARFLVGLDVPRGLNAVGYKSADVDELVLGTLPQRRVLDLAPGFTGNEGKEELGRIIEQAMSF</sequence>
<dbReference type="EMBL" id="FQNC01000069">
    <property type="protein sequence ID" value="SGZ09116.1"/>
    <property type="molecule type" value="Genomic_DNA"/>
</dbReference>
<keyword evidence="6" id="KW-0560">Oxidoreductase</keyword>
<dbReference type="GO" id="GO:0047988">
    <property type="term" value="F:hydroxyacid-oxoacid transhydrogenase activity"/>
    <property type="evidence" value="ECO:0007669"/>
    <property type="project" value="UniProtKB-EC"/>
</dbReference>
<evidence type="ECO:0000256" key="3">
    <source>
        <dbReference type="ARBA" id="ARBA00010005"/>
    </source>
</evidence>
<dbReference type="EC" id="1.1.99.24" evidence="4"/>
<dbReference type="STRING" id="796604.A0A2X0NAX6"/>
<keyword evidence="12" id="KW-1185">Reference proteome</keyword>
<dbReference type="FunFam" id="1.20.1090.10:FF:000003">
    <property type="entry name" value="Probable hydroxyacid-oxoacid transhydrogenase, mitochondrial"/>
    <property type="match status" value="1"/>
</dbReference>
<evidence type="ECO:0000313" key="12">
    <source>
        <dbReference type="Proteomes" id="UP000249464"/>
    </source>
</evidence>
<evidence type="ECO:0000256" key="7">
    <source>
        <dbReference type="ARBA" id="ARBA00023128"/>
    </source>
</evidence>
<dbReference type="Gene3D" id="3.40.50.1970">
    <property type="match status" value="1"/>
</dbReference>
<protein>
    <recommendedName>
        <fullName evidence="4">hydroxyacid-oxoacid transhydrogenase</fullName>
        <ecNumber evidence="4">1.1.99.24</ecNumber>
    </recommendedName>
</protein>
<evidence type="ECO:0000313" key="11">
    <source>
        <dbReference type="EMBL" id="SGZ09116.1"/>
    </source>
</evidence>
<dbReference type="Gene3D" id="1.20.1090.10">
    <property type="entry name" value="Dehydroquinate synthase-like - alpha domain"/>
    <property type="match status" value="1"/>
</dbReference>
<dbReference type="PANTHER" id="PTHR11496:SF83">
    <property type="entry name" value="HYDROXYACID-OXOACID TRANSHYDROGENASE, MITOCHONDRIAL"/>
    <property type="match status" value="1"/>
</dbReference>
<organism evidence="11 12">
    <name type="scientific">Microbotryum silenes-dioicae</name>
    <dbReference type="NCBI Taxonomy" id="796604"/>
    <lineage>
        <taxon>Eukaryota</taxon>
        <taxon>Fungi</taxon>
        <taxon>Dikarya</taxon>
        <taxon>Basidiomycota</taxon>
        <taxon>Pucciniomycotina</taxon>
        <taxon>Microbotryomycetes</taxon>
        <taxon>Microbotryales</taxon>
        <taxon>Microbotryaceae</taxon>
        <taxon>Microbotryum</taxon>
    </lineage>
</organism>
<name>A0A2X0NAX6_9BASI</name>
<proteinExistence type="inferred from homology"/>
<dbReference type="SUPFAM" id="SSF56796">
    <property type="entry name" value="Dehydroquinate synthase-like"/>
    <property type="match status" value="1"/>
</dbReference>
<dbReference type="Pfam" id="PF25137">
    <property type="entry name" value="ADH_Fe_C"/>
    <property type="match status" value="1"/>
</dbReference>
<evidence type="ECO:0000256" key="5">
    <source>
        <dbReference type="ARBA" id="ARBA00022946"/>
    </source>
</evidence>
<dbReference type="InterPro" id="IPR001670">
    <property type="entry name" value="ADH_Fe/GldA"/>
</dbReference>
<comment type="catalytic activity">
    <reaction evidence="1">
        <text>(S)-3-hydroxybutanoate + 2-oxoglutarate = (R)-2-hydroxyglutarate + acetoacetate</text>
        <dbReference type="Rhea" id="RHEA:23048"/>
        <dbReference type="ChEBI" id="CHEBI:11047"/>
        <dbReference type="ChEBI" id="CHEBI:13705"/>
        <dbReference type="ChEBI" id="CHEBI:15801"/>
        <dbReference type="ChEBI" id="CHEBI:16810"/>
        <dbReference type="EC" id="1.1.99.24"/>
    </reaction>
</comment>
<dbReference type="InterPro" id="IPR039697">
    <property type="entry name" value="Alcohol_dehydrogenase_Fe"/>
</dbReference>